<gene>
    <name evidence="2" type="ORF">BBK36DRAFT_1141636</name>
</gene>
<dbReference type="Proteomes" id="UP000241546">
    <property type="component" value="Unassembled WGS sequence"/>
</dbReference>
<feature type="region of interest" description="Disordered" evidence="1">
    <location>
        <begin position="188"/>
        <end position="221"/>
    </location>
</feature>
<feature type="region of interest" description="Disordered" evidence="1">
    <location>
        <begin position="1"/>
        <end position="53"/>
    </location>
</feature>
<dbReference type="GeneID" id="36601585"/>
<evidence type="ECO:0000256" key="1">
    <source>
        <dbReference type="SAM" id="MobiDB-lite"/>
    </source>
</evidence>
<reference evidence="3" key="1">
    <citation type="submission" date="2016-07" db="EMBL/GenBank/DDBJ databases">
        <title>Multiple horizontal gene transfer events from other fungi enriched the ability of initially mycotrophic Trichoderma (Ascomycota) to feed on dead plant biomass.</title>
        <authorList>
            <consortium name="DOE Joint Genome Institute"/>
            <person name="Atanasova L."/>
            <person name="Chenthamara K."/>
            <person name="Zhang J."/>
            <person name="Grujic M."/>
            <person name="Henrissat B."/>
            <person name="Kuo A."/>
            <person name="Aerts A."/>
            <person name="Salamov A."/>
            <person name="Lipzen A."/>
            <person name="Labutti K."/>
            <person name="Barry K."/>
            <person name="Miao Y."/>
            <person name="Rahimi M.J."/>
            <person name="Shen Q."/>
            <person name="Grigoriev I.V."/>
            <person name="Kubicek C.P."/>
            <person name="Druzhinina I.S."/>
        </authorList>
    </citation>
    <scope>NUCLEOTIDE SEQUENCE [LARGE SCALE GENOMIC DNA]</scope>
    <source>
        <strain evidence="3">TUCIM 6016</strain>
    </source>
</reference>
<dbReference type="EMBL" id="KZ680214">
    <property type="protein sequence ID" value="PTB65686.1"/>
    <property type="molecule type" value="Genomic_DNA"/>
</dbReference>
<evidence type="ECO:0000313" key="2">
    <source>
        <dbReference type="EMBL" id="PTB65686.1"/>
    </source>
</evidence>
<feature type="compositionally biased region" description="Basic and acidic residues" evidence="1">
    <location>
        <begin position="203"/>
        <end position="221"/>
    </location>
</feature>
<name>A0A2T4B8M9_9HYPO</name>
<dbReference type="OrthoDB" id="10647203at2759"/>
<proteinExistence type="predicted"/>
<keyword evidence="3" id="KW-1185">Reference proteome</keyword>
<accession>A0A2T4B8M9</accession>
<dbReference type="AlphaFoldDB" id="A0A2T4B8M9"/>
<protein>
    <submittedName>
        <fullName evidence="2">Uncharacterized protein</fullName>
    </submittedName>
</protein>
<dbReference type="RefSeq" id="XP_024749006.1">
    <property type="nucleotide sequence ID" value="XM_024893467.1"/>
</dbReference>
<evidence type="ECO:0000313" key="3">
    <source>
        <dbReference type="Proteomes" id="UP000241546"/>
    </source>
</evidence>
<organism evidence="2 3">
    <name type="scientific">Trichoderma citrinoviride</name>
    <dbReference type="NCBI Taxonomy" id="58853"/>
    <lineage>
        <taxon>Eukaryota</taxon>
        <taxon>Fungi</taxon>
        <taxon>Dikarya</taxon>
        <taxon>Ascomycota</taxon>
        <taxon>Pezizomycotina</taxon>
        <taxon>Sordariomycetes</taxon>
        <taxon>Hypocreomycetidae</taxon>
        <taxon>Hypocreales</taxon>
        <taxon>Hypocreaceae</taxon>
        <taxon>Trichoderma</taxon>
    </lineage>
</organism>
<sequence>MKVNRDKGSADGGLSKADEPIKDGLQGLTVPTEDRLPWAGTSEQGQARPKMDRAARIGSNSIVSGQGVMNGGRPRPLWARRRERRSTRIRGWQGWRRAMAEPDHSRASLFMGPWYARFARPILEVTLYRPSDELSSVYHRYGYTLRARPLASSRLVSSRLVLPALTWSARASDWVLLVSLHESNTTTWSGFGGGGPPTGAAGDKNRGPERFKAPQLAKEDP</sequence>